<reference evidence="2" key="1">
    <citation type="submission" date="2015-04" db="UniProtKB">
        <authorList>
            <consortium name="EnsemblPlants"/>
        </authorList>
    </citation>
    <scope>IDENTIFICATION</scope>
</reference>
<keyword evidence="1" id="KW-0472">Membrane</keyword>
<dbReference type="Gramene" id="OMERI01G37520.1">
    <property type="protein sequence ID" value="OMERI01G37520.1"/>
    <property type="gene ID" value="OMERI01G37520"/>
</dbReference>
<dbReference type="EnsemblPlants" id="OMERI01G37520.1">
    <property type="protein sequence ID" value="OMERI01G37520.1"/>
    <property type="gene ID" value="OMERI01G37520"/>
</dbReference>
<evidence type="ECO:0000313" key="2">
    <source>
        <dbReference type="EnsemblPlants" id="OMERI01G37520.1"/>
    </source>
</evidence>
<organism evidence="2">
    <name type="scientific">Oryza meridionalis</name>
    <dbReference type="NCBI Taxonomy" id="40149"/>
    <lineage>
        <taxon>Eukaryota</taxon>
        <taxon>Viridiplantae</taxon>
        <taxon>Streptophyta</taxon>
        <taxon>Embryophyta</taxon>
        <taxon>Tracheophyta</taxon>
        <taxon>Spermatophyta</taxon>
        <taxon>Magnoliopsida</taxon>
        <taxon>Liliopsida</taxon>
        <taxon>Poales</taxon>
        <taxon>Poaceae</taxon>
        <taxon>BOP clade</taxon>
        <taxon>Oryzoideae</taxon>
        <taxon>Oryzeae</taxon>
        <taxon>Oryzinae</taxon>
        <taxon>Oryza</taxon>
    </lineage>
</organism>
<feature type="transmembrane region" description="Helical" evidence="1">
    <location>
        <begin position="219"/>
        <end position="240"/>
    </location>
</feature>
<sequence>MAALFARARREARAAASSTRPITARRLAELAFLVASTSDDHRVPGVGDALRRAASALVNSPDADPDARPRAALDVVHFAEVLAQGARDKGFPGLAELAGDLEHAGYSYFVYLFESGSADDGCFSWLTRRTLWSHKKELKNNENDIEAHLLEGDNRGSLLRAFRFMLPRIRASVSTTSEDLASNIGFALFGTLALLPTLGPEGILKGQSDNFKSCFEYILVTWWSAVALGVPCTQSAPYGLKREYARFAARISMIGITGLFIIYCHLLFVQSVTQFCYIALAIAHMVFLDFVIN</sequence>
<keyword evidence="1" id="KW-0812">Transmembrane</keyword>
<evidence type="ECO:0000256" key="1">
    <source>
        <dbReference type="SAM" id="Phobius"/>
    </source>
</evidence>
<proteinExistence type="predicted"/>
<feature type="transmembrane region" description="Helical" evidence="1">
    <location>
        <begin position="274"/>
        <end position="292"/>
    </location>
</feature>
<protein>
    <submittedName>
        <fullName evidence="2">Uncharacterized protein</fullName>
    </submittedName>
</protein>
<evidence type="ECO:0000313" key="3">
    <source>
        <dbReference type="Proteomes" id="UP000008021"/>
    </source>
</evidence>
<dbReference type="Proteomes" id="UP000008021">
    <property type="component" value="Chromosome 1"/>
</dbReference>
<dbReference type="HOGENOM" id="CLU_075412_0_0_1"/>
<keyword evidence="3" id="KW-1185">Reference proteome</keyword>
<dbReference type="eggNOG" id="ENOG502R7B8">
    <property type="taxonomic scope" value="Eukaryota"/>
</dbReference>
<name>A0A0E0CBL1_9ORYZ</name>
<dbReference type="AlphaFoldDB" id="A0A0E0CBL1"/>
<reference evidence="2" key="2">
    <citation type="submission" date="2018-05" db="EMBL/GenBank/DDBJ databases">
        <title>OmerRS3 (Oryza meridionalis Reference Sequence Version 3).</title>
        <authorList>
            <person name="Zhang J."/>
            <person name="Kudrna D."/>
            <person name="Lee S."/>
            <person name="Talag J."/>
            <person name="Welchert J."/>
            <person name="Wing R.A."/>
        </authorList>
    </citation>
    <scope>NUCLEOTIDE SEQUENCE [LARGE SCALE GENOMIC DNA]</scope>
    <source>
        <strain evidence="2">cv. OR44</strain>
    </source>
</reference>
<feature type="transmembrane region" description="Helical" evidence="1">
    <location>
        <begin position="180"/>
        <end position="199"/>
    </location>
</feature>
<accession>A0A0E0CBL1</accession>
<keyword evidence="1" id="KW-1133">Transmembrane helix</keyword>
<feature type="transmembrane region" description="Helical" evidence="1">
    <location>
        <begin position="247"/>
        <end position="268"/>
    </location>
</feature>